<feature type="transmembrane region" description="Helical" evidence="1">
    <location>
        <begin position="105"/>
        <end position="129"/>
    </location>
</feature>
<feature type="transmembrane region" description="Helical" evidence="1">
    <location>
        <begin position="136"/>
        <end position="158"/>
    </location>
</feature>
<dbReference type="RefSeq" id="WP_071062415.1">
    <property type="nucleotide sequence ID" value="NZ_MKIE01000003.1"/>
</dbReference>
<dbReference type="PIRSF" id="PIRSF027391">
    <property type="entry name" value="Hpre_diP_synt_I"/>
    <property type="match status" value="1"/>
</dbReference>
<keyword evidence="1" id="KW-0812">Transmembrane</keyword>
<proteinExistence type="predicted"/>
<feature type="transmembrane region" description="Helical" evidence="1">
    <location>
        <begin position="45"/>
        <end position="66"/>
    </location>
</feature>
<dbReference type="AlphaFoldDB" id="A0A1S1V794"/>
<dbReference type="Proteomes" id="UP000180254">
    <property type="component" value="Unassembled WGS sequence"/>
</dbReference>
<keyword evidence="3" id="KW-1185">Reference proteome</keyword>
<accession>A0A1S1V794</accession>
<dbReference type="InterPro" id="IPR010898">
    <property type="entry name" value="Hpre_diP_synth_I"/>
</dbReference>
<dbReference type="Gene3D" id="1.10.1760.20">
    <property type="match status" value="1"/>
</dbReference>
<keyword evidence="1" id="KW-1133">Transmembrane helix</keyword>
<sequence length="171" mass="18277">MNRTKKMVALALLTSMGIVLGIIENGIPLPIRVPGAKLGLSNVIQLSAIVAIGHREAIVIAILKSFMIAVGTGNMSGIIYSLPSAIASTAVMICIYQFMGSKFSLVGVSIFGALMHNLVQVGMASILIGNLKVFTYYPVLAIISLFTGYAIGVTASYFEKYVRNVYSRNKI</sequence>
<dbReference type="OrthoDB" id="9799095at2"/>
<gene>
    <name evidence="2" type="ORF">EUAN_10600</name>
</gene>
<dbReference type="STRING" id="39480.EUAN_10600"/>
<protein>
    <submittedName>
        <fullName evidence="2">Heptaprenyl diphosphate synthase component I</fullName>
    </submittedName>
</protein>
<evidence type="ECO:0000313" key="2">
    <source>
        <dbReference type="EMBL" id="OHW62496.1"/>
    </source>
</evidence>
<name>A0A1S1V794_9FIRM</name>
<organism evidence="2 3">
    <name type="scientific">Andreesenia angusta</name>
    <dbReference type="NCBI Taxonomy" id="39480"/>
    <lineage>
        <taxon>Bacteria</taxon>
        <taxon>Bacillati</taxon>
        <taxon>Bacillota</taxon>
        <taxon>Tissierellia</taxon>
        <taxon>Tissierellales</taxon>
        <taxon>Gottschalkiaceae</taxon>
        <taxon>Andreesenia</taxon>
    </lineage>
</organism>
<dbReference type="EMBL" id="MKIE01000003">
    <property type="protein sequence ID" value="OHW62496.1"/>
    <property type="molecule type" value="Genomic_DNA"/>
</dbReference>
<evidence type="ECO:0000256" key="1">
    <source>
        <dbReference type="SAM" id="Phobius"/>
    </source>
</evidence>
<dbReference type="Pfam" id="PF07456">
    <property type="entry name" value="Hpre_diP_synt_I"/>
    <property type="match status" value="1"/>
</dbReference>
<evidence type="ECO:0000313" key="3">
    <source>
        <dbReference type="Proteomes" id="UP000180254"/>
    </source>
</evidence>
<reference evidence="2 3" key="1">
    <citation type="submission" date="2016-09" db="EMBL/GenBank/DDBJ databases">
        <title>Genome sequence of Eubacterium angustum.</title>
        <authorList>
            <person name="Poehlein A."/>
            <person name="Daniel R."/>
        </authorList>
    </citation>
    <scope>NUCLEOTIDE SEQUENCE [LARGE SCALE GENOMIC DNA]</scope>
    <source>
        <strain evidence="2 3">DSM 1989</strain>
    </source>
</reference>
<comment type="caution">
    <text evidence="2">The sequence shown here is derived from an EMBL/GenBank/DDBJ whole genome shotgun (WGS) entry which is preliminary data.</text>
</comment>
<keyword evidence="1" id="KW-0472">Membrane</keyword>
<feature type="transmembrane region" description="Helical" evidence="1">
    <location>
        <begin position="78"/>
        <end position="99"/>
    </location>
</feature>
<dbReference type="InterPro" id="IPR014535">
    <property type="entry name" value="Hpre_diP_synt_I"/>
</dbReference>